<dbReference type="Proteomes" id="UP001419268">
    <property type="component" value="Unassembled WGS sequence"/>
</dbReference>
<organism evidence="1 2">
    <name type="scientific">Stephania cephalantha</name>
    <dbReference type="NCBI Taxonomy" id="152367"/>
    <lineage>
        <taxon>Eukaryota</taxon>
        <taxon>Viridiplantae</taxon>
        <taxon>Streptophyta</taxon>
        <taxon>Embryophyta</taxon>
        <taxon>Tracheophyta</taxon>
        <taxon>Spermatophyta</taxon>
        <taxon>Magnoliopsida</taxon>
        <taxon>Ranunculales</taxon>
        <taxon>Menispermaceae</taxon>
        <taxon>Menispermoideae</taxon>
        <taxon>Cissampelideae</taxon>
        <taxon>Stephania</taxon>
    </lineage>
</organism>
<keyword evidence="2" id="KW-1185">Reference proteome</keyword>
<protein>
    <submittedName>
        <fullName evidence="1">Uncharacterized protein</fullName>
    </submittedName>
</protein>
<proteinExistence type="predicted"/>
<dbReference type="SUPFAM" id="SSF48576">
    <property type="entry name" value="Terpenoid synthases"/>
    <property type="match status" value="1"/>
</dbReference>
<dbReference type="InterPro" id="IPR008949">
    <property type="entry name" value="Isoprenoid_synthase_dom_sf"/>
</dbReference>
<reference evidence="1 2" key="1">
    <citation type="submission" date="2024-01" db="EMBL/GenBank/DDBJ databases">
        <title>Genome assemblies of Stephania.</title>
        <authorList>
            <person name="Yang L."/>
        </authorList>
    </citation>
    <scope>NUCLEOTIDE SEQUENCE [LARGE SCALE GENOMIC DNA]</scope>
    <source>
        <strain evidence="1">JXDWG</strain>
        <tissue evidence="1">Leaf</tissue>
    </source>
</reference>
<accession>A0AAP0EHP3</accession>
<comment type="caution">
    <text evidence="1">The sequence shown here is derived from an EMBL/GenBank/DDBJ whole genome shotgun (WGS) entry which is preliminary data.</text>
</comment>
<evidence type="ECO:0000313" key="2">
    <source>
        <dbReference type="Proteomes" id="UP001419268"/>
    </source>
</evidence>
<dbReference type="EMBL" id="JBBNAG010000012">
    <property type="protein sequence ID" value="KAK9089588.1"/>
    <property type="molecule type" value="Genomic_DNA"/>
</dbReference>
<dbReference type="AlphaFoldDB" id="A0AAP0EHP3"/>
<evidence type="ECO:0000313" key="1">
    <source>
        <dbReference type="EMBL" id="KAK9089588.1"/>
    </source>
</evidence>
<sequence length="124" mass="14082">MSLEEAMFINQSNATCTKKVSRKIAREHIKNLIMEAWKRLNKEQIENSLWPKALIDAAINFARAAQLMYQNGDGYGAIVDLLTEDSITFETDGRLNKQTTSEGLHEAFSKFGQVMSGMFLYDIE</sequence>
<name>A0AAP0EHP3_9MAGN</name>
<dbReference type="Gene3D" id="1.10.600.10">
    <property type="entry name" value="Farnesyl Diphosphate Synthase"/>
    <property type="match status" value="1"/>
</dbReference>
<gene>
    <name evidence="1" type="ORF">Scep_028670</name>
</gene>